<name>A0A8H6Y940_9AGAR</name>
<sequence length="306" mass="32301">MANPSDVLVSVGPISSSPGGPIRFIPFAAKAPDGTTVRFQWIAGTGSNFSIAQSSASDPCKPIPGGFDSGFRVGTAGSTDSPEWSFTVEDDRTPVFFFAQQGVQVSSCLDAFFVVNPSQNETTSSSSSPSSSQSQNTVTNSYSFASRSSPSSTTTIMIPSPSVSPDRTHSNTPVLVGAIVGSLVILLVCVTAIFIRRRRILQRHTTSQSLGSHTEGGLPAFVDESRLDMRPEPFILDEKATESSLPIPNTVVGVTLPTAAELVLASMANEMRVLRGQVQLLERERRGIGDGDAPPNELPPAYAPGI</sequence>
<keyword evidence="2" id="KW-0472">Membrane</keyword>
<dbReference type="OrthoDB" id="3034659at2759"/>
<feature type="compositionally biased region" description="Low complexity" evidence="1">
    <location>
        <begin position="120"/>
        <end position="165"/>
    </location>
</feature>
<gene>
    <name evidence="3" type="ORF">MVEN_01100100</name>
</gene>
<feature type="region of interest" description="Disordered" evidence="1">
    <location>
        <begin position="285"/>
        <end position="306"/>
    </location>
</feature>
<keyword evidence="2" id="KW-0812">Transmembrane</keyword>
<evidence type="ECO:0000256" key="2">
    <source>
        <dbReference type="SAM" id="Phobius"/>
    </source>
</evidence>
<feature type="compositionally biased region" description="Pro residues" evidence="1">
    <location>
        <begin position="296"/>
        <end position="306"/>
    </location>
</feature>
<dbReference type="CDD" id="cd12087">
    <property type="entry name" value="TM_EGFR-like"/>
    <property type="match status" value="1"/>
</dbReference>
<keyword evidence="2" id="KW-1133">Transmembrane helix</keyword>
<dbReference type="Proteomes" id="UP000620124">
    <property type="component" value="Unassembled WGS sequence"/>
</dbReference>
<evidence type="ECO:0000313" key="3">
    <source>
        <dbReference type="EMBL" id="KAF7354127.1"/>
    </source>
</evidence>
<comment type="caution">
    <text evidence="3">The sequence shown here is derived from an EMBL/GenBank/DDBJ whole genome shotgun (WGS) entry which is preliminary data.</text>
</comment>
<organism evidence="3 4">
    <name type="scientific">Mycena venus</name>
    <dbReference type="NCBI Taxonomy" id="2733690"/>
    <lineage>
        <taxon>Eukaryota</taxon>
        <taxon>Fungi</taxon>
        <taxon>Dikarya</taxon>
        <taxon>Basidiomycota</taxon>
        <taxon>Agaricomycotina</taxon>
        <taxon>Agaricomycetes</taxon>
        <taxon>Agaricomycetidae</taxon>
        <taxon>Agaricales</taxon>
        <taxon>Marasmiineae</taxon>
        <taxon>Mycenaceae</taxon>
        <taxon>Mycena</taxon>
    </lineage>
</organism>
<feature type="region of interest" description="Disordered" evidence="1">
    <location>
        <begin position="120"/>
        <end position="168"/>
    </location>
</feature>
<evidence type="ECO:0000256" key="1">
    <source>
        <dbReference type="SAM" id="MobiDB-lite"/>
    </source>
</evidence>
<dbReference type="AlphaFoldDB" id="A0A8H6Y940"/>
<proteinExistence type="predicted"/>
<dbReference type="PANTHER" id="PTHR34883">
    <property type="entry name" value="SERINE-RICH PROTEIN, PUTATIVE-RELATED-RELATED"/>
    <property type="match status" value="1"/>
</dbReference>
<evidence type="ECO:0000313" key="4">
    <source>
        <dbReference type="Proteomes" id="UP000620124"/>
    </source>
</evidence>
<feature type="transmembrane region" description="Helical" evidence="2">
    <location>
        <begin position="174"/>
        <end position="195"/>
    </location>
</feature>
<dbReference type="EMBL" id="JACAZI010000008">
    <property type="protein sequence ID" value="KAF7354127.1"/>
    <property type="molecule type" value="Genomic_DNA"/>
</dbReference>
<keyword evidence="4" id="KW-1185">Reference proteome</keyword>
<accession>A0A8H6Y940</accession>
<reference evidence="3" key="1">
    <citation type="submission" date="2020-05" db="EMBL/GenBank/DDBJ databases">
        <title>Mycena genomes resolve the evolution of fungal bioluminescence.</title>
        <authorList>
            <person name="Tsai I.J."/>
        </authorList>
    </citation>
    <scope>NUCLEOTIDE SEQUENCE</scope>
    <source>
        <strain evidence="3">CCC161011</strain>
    </source>
</reference>
<dbReference type="PANTHER" id="PTHR34883:SF15">
    <property type="entry name" value="EXTRACELLULAR SERINE-RICH PROTEIN"/>
    <property type="match status" value="1"/>
</dbReference>
<protein>
    <submittedName>
        <fullName evidence="3">Uncharacterized protein</fullName>
    </submittedName>
</protein>
<dbReference type="InterPro" id="IPR052953">
    <property type="entry name" value="Ser-rich/MCO-related"/>
</dbReference>